<dbReference type="Proteomes" id="UP001175271">
    <property type="component" value="Unassembled WGS sequence"/>
</dbReference>
<name>A0AA39HY29_9BILA</name>
<keyword evidence="1" id="KW-1015">Disulfide bond</keyword>
<dbReference type="PANTHER" id="PTHR24256">
    <property type="entry name" value="TRYPTASE-RELATED"/>
    <property type="match status" value="1"/>
</dbReference>
<dbReference type="GO" id="GO:0006508">
    <property type="term" value="P:proteolysis"/>
    <property type="evidence" value="ECO:0007669"/>
    <property type="project" value="InterPro"/>
</dbReference>
<dbReference type="InterPro" id="IPR043504">
    <property type="entry name" value="Peptidase_S1_PA_chymotrypsin"/>
</dbReference>
<dbReference type="InterPro" id="IPR001254">
    <property type="entry name" value="Trypsin_dom"/>
</dbReference>
<evidence type="ECO:0000313" key="6">
    <source>
        <dbReference type="Proteomes" id="UP001175271"/>
    </source>
</evidence>
<feature type="chain" id="PRO_5041211565" description="Peptidase S1 domain-containing protein" evidence="3">
    <location>
        <begin position="23"/>
        <end position="271"/>
    </location>
</feature>
<feature type="domain" description="Peptidase S1" evidence="4">
    <location>
        <begin position="30"/>
        <end position="264"/>
    </location>
</feature>
<proteinExistence type="inferred from homology"/>
<evidence type="ECO:0000313" key="5">
    <source>
        <dbReference type="EMBL" id="KAK0414263.1"/>
    </source>
</evidence>
<dbReference type="Pfam" id="PF00089">
    <property type="entry name" value="Trypsin"/>
    <property type="match status" value="1"/>
</dbReference>
<accession>A0AA39HY29</accession>
<dbReference type="EMBL" id="JAUCMV010000003">
    <property type="protein sequence ID" value="KAK0414263.1"/>
    <property type="molecule type" value="Genomic_DNA"/>
</dbReference>
<keyword evidence="3" id="KW-0732">Signal</keyword>
<evidence type="ECO:0000256" key="1">
    <source>
        <dbReference type="ARBA" id="ARBA00023157"/>
    </source>
</evidence>
<comment type="caution">
    <text evidence="5">The sequence shown here is derived from an EMBL/GenBank/DDBJ whole genome shotgun (WGS) entry which is preliminary data.</text>
</comment>
<dbReference type="InterPro" id="IPR009003">
    <property type="entry name" value="Peptidase_S1_PA"/>
</dbReference>
<dbReference type="InterPro" id="IPR051487">
    <property type="entry name" value="Ser/Thr_Proteases_Immune/Dev"/>
</dbReference>
<gene>
    <name evidence="5" type="ORF">QR680_007236</name>
</gene>
<dbReference type="FunFam" id="2.40.10.10:FF:000068">
    <property type="entry name" value="transmembrane protease serine 2"/>
    <property type="match status" value="1"/>
</dbReference>
<organism evidence="5 6">
    <name type="scientific">Steinernema hermaphroditum</name>
    <dbReference type="NCBI Taxonomy" id="289476"/>
    <lineage>
        <taxon>Eukaryota</taxon>
        <taxon>Metazoa</taxon>
        <taxon>Ecdysozoa</taxon>
        <taxon>Nematoda</taxon>
        <taxon>Chromadorea</taxon>
        <taxon>Rhabditida</taxon>
        <taxon>Tylenchina</taxon>
        <taxon>Panagrolaimomorpha</taxon>
        <taxon>Strongyloidoidea</taxon>
        <taxon>Steinernematidae</taxon>
        <taxon>Steinernema</taxon>
    </lineage>
</organism>
<dbReference type="SMART" id="SM00020">
    <property type="entry name" value="Tryp_SPc"/>
    <property type="match status" value="1"/>
</dbReference>
<dbReference type="GO" id="GO:0004252">
    <property type="term" value="F:serine-type endopeptidase activity"/>
    <property type="evidence" value="ECO:0007669"/>
    <property type="project" value="InterPro"/>
</dbReference>
<evidence type="ECO:0000256" key="2">
    <source>
        <dbReference type="ARBA" id="ARBA00024195"/>
    </source>
</evidence>
<sequence>MGSVHILAVIFLAFNCATVIQARRVSCGYLPNGKRDDPLSFDGYLDKCQYPFFAHLESIIDGHIHECDGVLLGNHYVLMTASCLERQPDFGHYSVFFGLWDKEQKNDPNVQVRKIVGVIRHPQYSNVSFEHDLAVLELDHEVVYTSAVQPSLIFKDDRFMWRSYETVAVGYHSLDYAPSYRAHTEAPLMDQNVCKNRLTTLREHPDMNVCATQHKDDTNGILVTALYPAGMASGCAPLTDNESANTVVYARLSKYCNWLHDATNNNWRCFY</sequence>
<evidence type="ECO:0000259" key="4">
    <source>
        <dbReference type="PROSITE" id="PS50240"/>
    </source>
</evidence>
<protein>
    <recommendedName>
        <fullName evidence="4">Peptidase S1 domain-containing protein</fullName>
    </recommendedName>
</protein>
<evidence type="ECO:0000256" key="3">
    <source>
        <dbReference type="SAM" id="SignalP"/>
    </source>
</evidence>
<feature type="signal peptide" evidence="3">
    <location>
        <begin position="1"/>
        <end position="22"/>
    </location>
</feature>
<dbReference type="Gene3D" id="2.40.10.10">
    <property type="entry name" value="Trypsin-like serine proteases"/>
    <property type="match status" value="1"/>
</dbReference>
<comment type="similarity">
    <text evidence="2">Belongs to the peptidase S1 family. CLIP subfamily.</text>
</comment>
<keyword evidence="6" id="KW-1185">Reference proteome</keyword>
<dbReference type="SUPFAM" id="SSF50494">
    <property type="entry name" value="Trypsin-like serine proteases"/>
    <property type="match status" value="1"/>
</dbReference>
<reference evidence="5" key="1">
    <citation type="submission" date="2023-06" db="EMBL/GenBank/DDBJ databases">
        <title>Genomic analysis of the entomopathogenic nematode Steinernema hermaphroditum.</title>
        <authorList>
            <person name="Schwarz E.M."/>
            <person name="Heppert J.K."/>
            <person name="Baniya A."/>
            <person name="Schwartz H.T."/>
            <person name="Tan C.-H."/>
            <person name="Antoshechkin I."/>
            <person name="Sternberg P.W."/>
            <person name="Goodrich-Blair H."/>
            <person name="Dillman A.R."/>
        </authorList>
    </citation>
    <scope>NUCLEOTIDE SEQUENCE</scope>
    <source>
        <strain evidence="5">PS9179</strain>
        <tissue evidence="5">Whole animal</tissue>
    </source>
</reference>
<dbReference type="AlphaFoldDB" id="A0AA39HY29"/>
<dbReference type="PROSITE" id="PS50240">
    <property type="entry name" value="TRYPSIN_DOM"/>
    <property type="match status" value="1"/>
</dbReference>